<protein>
    <submittedName>
        <fullName evidence="3">ABC transporter permease</fullName>
    </submittedName>
</protein>
<feature type="transmembrane region" description="Helical" evidence="2">
    <location>
        <begin position="281"/>
        <end position="300"/>
    </location>
</feature>
<evidence type="ECO:0000313" key="4">
    <source>
        <dbReference type="Proteomes" id="UP000473014"/>
    </source>
</evidence>
<gene>
    <name evidence="3" type="ORF">F0L17_25715</name>
</gene>
<proteinExistence type="predicted"/>
<evidence type="ECO:0000256" key="1">
    <source>
        <dbReference type="SAM" id="MobiDB-lite"/>
    </source>
</evidence>
<keyword evidence="2" id="KW-0812">Transmembrane</keyword>
<dbReference type="OrthoDB" id="3217869at2"/>
<feature type="transmembrane region" description="Helical" evidence="2">
    <location>
        <begin position="202"/>
        <end position="222"/>
    </location>
</feature>
<feature type="region of interest" description="Disordered" evidence="1">
    <location>
        <begin position="308"/>
        <end position="328"/>
    </location>
</feature>
<keyword evidence="2" id="KW-1133">Transmembrane helix</keyword>
<name>A0A6G2BJH5_9ACTN</name>
<evidence type="ECO:0000256" key="2">
    <source>
        <dbReference type="SAM" id="Phobius"/>
    </source>
</evidence>
<dbReference type="EMBL" id="WIXO01000001">
    <property type="protein sequence ID" value="MTE22437.1"/>
    <property type="molecule type" value="Genomic_DNA"/>
</dbReference>
<accession>A0A6G2BJH5</accession>
<dbReference type="AlphaFoldDB" id="A0A6G2BJH5"/>
<dbReference type="RefSeq" id="WP_155072917.1">
    <property type="nucleotide sequence ID" value="NZ_WIXO01000001.1"/>
</dbReference>
<feature type="transmembrane region" description="Helical" evidence="2">
    <location>
        <begin position="169"/>
        <end position="190"/>
    </location>
</feature>
<feature type="transmembrane region" description="Helical" evidence="2">
    <location>
        <begin position="7"/>
        <end position="27"/>
    </location>
</feature>
<reference evidence="3 4" key="1">
    <citation type="submission" date="2019-11" db="EMBL/GenBank/DDBJ databases">
        <authorList>
            <person name="Yuan L."/>
        </authorList>
    </citation>
    <scope>NUCLEOTIDE SEQUENCE [LARGE SCALE GENOMIC DNA]</scope>
    <source>
        <strain evidence="3 4">TRM43335</strain>
    </source>
</reference>
<sequence length="328" mass="32699">MSHGRSMIAVVLLIPTVIASALWAFLWPNARLEPRDLPLGVAGPAQATAPVKTQLERHDGAFEVHTYADEDAARTAIEERDIYGAVVVTRQGPQLLTASAAGPAVAQLLTDAVGGQDGRPVPAKDVVPLPKEDARGTALGSSVLPMALAGIAIGGAVTALGLRGTRAATAVLGAATTIGLVAAGIAHSWLGALAGNWWAEAGAFALVVLAGGATVAGLAALLGTGGIGLGSLLVMLLGNPFSGVSTAPELLPEPAATLGQLLPPGAGGQLLRSVAYFDGNAVGGPLLTLGVWALLGLSLIRLGEPVKRRRTTGGPEPAGGVRPASSVA</sequence>
<evidence type="ECO:0000313" key="3">
    <source>
        <dbReference type="EMBL" id="MTE22437.1"/>
    </source>
</evidence>
<keyword evidence="4" id="KW-1185">Reference proteome</keyword>
<feature type="transmembrane region" description="Helical" evidence="2">
    <location>
        <begin position="143"/>
        <end position="162"/>
    </location>
</feature>
<organism evidence="3 4">
    <name type="scientific">Streptomyces taklimakanensis</name>
    <dbReference type="NCBI Taxonomy" id="2569853"/>
    <lineage>
        <taxon>Bacteria</taxon>
        <taxon>Bacillati</taxon>
        <taxon>Actinomycetota</taxon>
        <taxon>Actinomycetes</taxon>
        <taxon>Kitasatosporales</taxon>
        <taxon>Streptomycetaceae</taxon>
        <taxon>Streptomyces</taxon>
    </lineage>
</organism>
<keyword evidence="2" id="KW-0472">Membrane</keyword>
<dbReference type="Proteomes" id="UP000473014">
    <property type="component" value="Unassembled WGS sequence"/>
</dbReference>
<comment type="caution">
    <text evidence="3">The sequence shown here is derived from an EMBL/GenBank/DDBJ whole genome shotgun (WGS) entry which is preliminary data.</text>
</comment>